<dbReference type="EMBL" id="PDOA01000009">
    <property type="protein sequence ID" value="PWC28165.1"/>
    <property type="molecule type" value="Genomic_DNA"/>
</dbReference>
<dbReference type="PANTHER" id="PTHR43464:SF19">
    <property type="entry name" value="UBIQUINONE BIOSYNTHESIS O-METHYLTRANSFERASE, MITOCHONDRIAL"/>
    <property type="match status" value="1"/>
</dbReference>
<sequence>MTHPTGSLPAAYFEALYAADPDPWRFRDSAYEAAKYAATLAALERPRYGRVLEVGCSIGVLTKQLAGRCDSLLAIDGSARAIASARRHCGPLPGLTLAQREVPRQWPRARYDLILFSEVLYYLDEADLARVAALTRRDLAPGGEVLLVHWTGTTDYPLSGDAAAEGLIGALAGVMPAVRQERAEHYRLDLLRRPG</sequence>
<dbReference type="CDD" id="cd02440">
    <property type="entry name" value="AdoMet_MTases"/>
    <property type="match status" value="1"/>
</dbReference>
<gene>
    <name evidence="4" type="ORF">CR165_14650</name>
</gene>
<dbReference type="PANTHER" id="PTHR43464">
    <property type="entry name" value="METHYLTRANSFERASE"/>
    <property type="match status" value="1"/>
</dbReference>
<accession>A0A2U1V2N5</accession>
<dbReference type="GO" id="GO:0008757">
    <property type="term" value="F:S-adenosylmethionine-dependent methyltransferase activity"/>
    <property type="evidence" value="ECO:0007669"/>
    <property type="project" value="InterPro"/>
</dbReference>
<evidence type="ECO:0000256" key="2">
    <source>
        <dbReference type="ARBA" id="ARBA00022679"/>
    </source>
</evidence>
<dbReference type="InterPro" id="IPR008715">
    <property type="entry name" value="SAM-MeTfrase_NodS-like"/>
</dbReference>
<dbReference type="GO" id="GO:0032259">
    <property type="term" value="P:methylation"/>
    <property type="evidence" value="ECO:0007669"/>
    <property type="project" value="UniProtKB-KW"/>
</dbReference>
<evidence type="ECO:0000256" key="1">
    <source>
        <dbReference type="ARBA" id="ARBA00022603"/>
    </source>
</evidence>
<proteinExistence type="predicted"/>
<dbReference type="Pfam" id="PF05401">
    <property type="entry name" value="NodS"/>
    <property type="match status" value="1"/>
</dbReference>
<protein>
    <submittedName>
        <fullName evidence="4">Methyltransferase type 12</fullName>
    </submittedName>
</protein>
<evidence type="ECO:0000313" key="5">
    <source>
        <dbReference type="Proteomes" id="UP000245048"/>
    </source>
</evidence>
<dbReference type="GO" id="GO:0009312">
    <property type="term" value="P:oligosaccharide biosynthetic process"/>
    <property type="evidence" value="ECO:0007669"/>
    <property type="project" value="InterPro"/>
</dbReference>
<dbReference type="Gene3D" id="3.40.50.150">
    <property type="entry name" value="Vaccinia Virus protein VP39"/>
    <property type="match status" value="1"/>
</dbReference>
<dbReference type="Proteomes" id="UP000245048">
    <property type="component" value="Unassembled WGS sequence"/>
</dbReference>
<comment type="caution">
    <text evidence="4">The sequence shown here is derived from an EMBL/GenBank/DDBJ whole genome shotgun (WGS) entry which is preliminary data.</text>
</comment>
<dbReference type="AlphaFoldDB" id="A0A2U1V2N5"/>
<keyword evidence="1 4" id="KW-0489">Methyltransferase</keyword>
<reference evidence="5" key="1">
    <citation type="submission" date="2017-10" db="EMBL/GenBank/DDBJ databases">
        <authorList>
            <person name="Toshchakov S.V."/>
            <person name="Goeva M.A."/>
        </authorList>
    </citation>
    <scope>NUCLEOTIDE SEQUENCE [LARGE SCALE GENOMIC DNA]</scope>
    <source>
        <strain evidence="5">JR1/69-1-13</strain>
    </source>
</reference>
<dbReference type="OrthoDB" id="116799at2"/>
<keyword evidence="3" id="KW-0949">S-adenosyl-L-methionine</keyword>
<dbReference type="SUPFAM" id="SSF53335">
    <property type="entry name" value="S-adenosyl-L-methionine-dependent methyltransferases"/>
    <property type="match status" value="1"/>
</dbReference>
<evidence type="ECO:0000313" key="4">
    <source>
        <dbReference type="EMBL" id="PWC28165.1"/>
    </source>
</evidence>
<keyword evidence="5" id="KW-1185">Reference proteome</keyword>
<dbReference type="RefSeq" id="WP_109517732.1">
    <property type="nucleotide sequence ID" value="NZ_PDOA01000009.1"/>
</dbReference>
<keyword evidence="2 4" id="KW-0808">Transferase</keyword>
<evidence type="ECO:0000256" key="3">
    <source>
        <dbReference type="ARBA" id="ARBA00022691"/>
    </source>
</evidence>
<organism evidence="4 5">
    <name type="scientific">Teichococcus aestuarii</name>
    <dbReference type="NCBI Taxonomy" id="568898"/>
    <lineage>
        <taxon>Bacteria</taxon>
        <taxon>Pseudomonadati</taxon>
        <taxon>Pseudomonadota</taxon>
        <taxon>Alphaproteobacteria</taxon>
        <taxon>Acetobacterales</taxon>
        <taxon>Roseomonadaceae</taxon>
        <taxon>Roseomonas</taxon>
    </lineage>
</organism>
<name>A0A2U1V2N5_9PROT</name>
<dbReference type="InterPro" id="IPR029063">
    <property type="entry name" value="SAM-dependent_MTases_sf"/>
</dbReference>